<keyword evidence="3" id="KW-0548">Nucleotidyltransferase</keyword>
<feature type="region of interest" description="Disordered" evidence="2">
    <location>
        <begin position="213"/>
        <end position="278"/>
    </location>
</feature>
<keyword evidence="3" id="KW-0695">RNA-directed DNA polymerase</keyword>
<dbReference type="PANTHER" id="PTHR11439">
    <property type="entry name" value="GAG-POL-RELATED RETROTRANSPOSON"/>
    <property type="match status" value="1"/>
</dbReference>
<proteinExistence type="predicted"/>
<dbReference type="EMBL" id="BKCJ010001019">
    <property type="protein sequence ID" value="GEU38158.1"/>
    <property type="molecule type" value="Genomic_DNA"/>
</dbReference>
<organism evidence="3">
    <name type="scientific">Tanacetum cinerariifolium</name>
    <name type="common">Dalmatian daisy</name>
    <name type="synonym">Chrysanthemum cinerariifolium</name>
    <dbReference type="NCBI Taxonomy" id="118510"/>
    <lineage>
        <taxon>Eukaryota</taxon>
        <taxon>Viridiplantae</taxon>
        <taxon>Streptophyta</taxon>
        <taxon>Embryophyta</taxon>
        <taxon>Tracheophyta</taxon>
        <taxon>Spermatophyta</taxon>
        <taxon>Magnoliopsida</taxon>
        <taxon>eudicotyledons</taxon>
        <taxon>Gunneridae</taxon>
        <taxon>Pentapetalae</taxon>
        <taxon>asterids</taxon>
        <taxon>campanulids</taxon>
        <taxon>Asterales</taxon>
        <taxon>Asteraceae</taxon>
        <taxon>Asteroideae</taxon>
        <taxon>Anthemideae</taxon>
        <taxon>Anthemidinae</taxon>
        <taxon>Tanacetum</taxon>
    </lineage>
</organism>
<evidence type="ECO:0000256" key="2">
    <source>
        <dbReference type="SAM" id="MobiDB-lite"/>
    </source>
</evidence>
<keyword evidence="1" id="KW-0175">Coiled coil</keyword>
<feature type="compositionally biased region" description="Polar residues" evidence="2">
    <location>
        <begin position="153"/>
        <end position="176"/>
    </location>
</feature>
<reference evidence="3" key="1">
    <citation type="journal article" date="2019" name="Sci. Rep.">
        <title>Draft genome of Tanacetum cinerariifolium, the natural source of mosquito coil.</title>
        <authorList>
            <person name="Yamashiro T."/>
            <person name="Shiraishi A."/>
            <person name="Satake H."/>
            <person name="Nakayama K."/>
        </authorList>
    </citation>
    <scope>NUCLEOTIDE SEQUENCE</scope>
</reference>
<feature type="compositionally biased region" description="Basic residues" evidence="2">
    <location>
        <begin position="240"/>
        <end position="249"/>
    </location>
</feature>
<comment type="caution">
    <text evidence="3">The sequence shown here is derived from an EMBL/GenBank/DDBJ whole genome shotgun (WGS) entry which is preliminary data.</text>
</comment>
<protein>
    <submittedName>
        <fullName evidence="3">Putative reverse transcriptase, RNA-dependent DNA polymerase</fullName>
    </submittedName>
</protein>
<evidence type="ECO:0000313" key="3">
    <source>
        <dbReference type="EMBL" id="GEU38158.1"/>
    </source>
</evidence>
<dbReference type="GO" id="GO:0003964">
    <property type="term" value="F:RNA-directed DNA polymerase activity"/>
    <property type="evidence" value="ECO:0007669"/>
    <property type="project" value="UniProtKB-KW"/>
</dbReference>
<dbReference type="CDD" id="cd09272">
    <property type="entry name" value="RNase_HI_RT_Ty1"/>
    <property type="match status" value="1"/>
</dbReference>
<dbReference type="PANTHER" id="PTHR11439:SF495">
    <property type="entry name" value="REVERSE TRANSCRIPTASE, RNA-DEPENDENT DNA POLYMERASE-RELATED"/>
    <property type="match status" value="1"/>
</dbReference>
<sequence length="533" mass="59219">MEPNKALIKDTEAEDVDVHLYKSMIGSLMYLIASRPDITYPKLGLWYPRDSPLDLEAYSDGNYAGARLDRKSTTGGCQFLGKKLISWQCKEQTIVANSTTKAEYVAAASCCGQVLWTQNQMLDYRLMIAKDGRCFMDKFLVKTGVEDRIERAATTTSSLEAEQDSGNINRTQSIKTLNEPLPQGTGSCSGPRTWIFWECYTLFETMMVNAQKEEGEGSGLHTDSHHTPTDTQPSSSNPQKKIKPKRKQRKATEVHSPSSKIPIKESIPTPSNDLLPSGEDSIQLNELIIFYTNLQQHVFDLEEAKTAQAKKIANLKKRVKKLEKRRKSRPVGLRRLRKVSSSKQVESSEKKDSSGAQEDASKQGRSNEVIVDVREKIIEKEVSTFDPVTTGGEVVTAASVEDSAASTTATTANVDDELTLVKTLIAIKAAKPKVISTVANTVTTAITTPRAKGIVYHEQVQAHIPTVSSSKDTGKAKMIEPEKPLKKKDQIALDEEVARKLEGEIKAKIEEEERISREKDKANRAMIEEWDDV</sequence>
<feature type="compositionally biased region" description="Basic residues" evidence="2">
    <location>
        <begin position="318"/>
        <end position="340"/>
    </location>
</feature>
<accession>A0A6L2JM93</accession>
<evidence type="ECO:0000256" key="1">
    <source>
        <dbReference type="SAM" id="Coils"/>
    </source>
</evidence>
<feature type="compositionally biased region" description="Low complexity" evidence="2">
    <location>
        <begin position="256"/>
        <end position="271"/>
    </location>
</feature>
<gene>
    <name evidence="3" type="ORF">Tci_010136</name>
</gene>
<keyword evidence="3" id="KW-0808">Transferase</keyword>
<name>A0A6L2JM93_TANCI</name>
<feature type="region of interest" description="Disordered" evidence="2">
    <location>
        <begin position="153"/>
        <end position="187"/>
    </location>
</feature>
<dbReference type="AlphaFoldDB" id="A0A6L2JM93"/>
<feature type="region of interest" description="Disordered" evidence="2">
    <location>
        <begin position="318"/>
        <end position="366"/>
    </location>
</feature>
<feature type="coiled-coil region" evidence="1">
    <location>
        <begin position="498"/>
        <end position="525"/>
    </location>
</feature>